<evidence type="ECO:0000256" key="4">
    <source>
        <dbReference type="ARBA" id="ARBA00022801"/>
    </source>
</evidence>
<dbReference type="Proteomes" id="UP001437256">
    <property type="component" value="Unassembled WGS sequence"/>
</dbReference>
<evidence type="ECO:0000256" key="7">
    <source>
        <dbReference type="PROSITE-ProRule" id="PRU00409"/>
    </source>
</evidence>
<evidence type="ECO:0000256" key="3">
    <source>
        <dbReference type="ARBA" id="ARBA00022741"/>
    </source>
</evidence>
<dbReference type="SUPFAM" id="SSF51246">
    <property type="entry name" value="Rudiment single hybrid motif"/>
    <property type="match status" value="1"/>
</dbReference>
<evidence type="ECO:0000259" key="8">
    <source>
        <dbReference type="PROSITE" id="PS50975"/>
    </source>
</evidence>
<evidence type="ECO:0008006" key="12">
    <source>
        <dbReference type="Google" id="ProtNLM"/>
    </source>
</evidence>
<dbReference type="InterPro" id="IPR011054">
    <property type="entry name" value="Rudment_hybrid_motif"/>
</dbReference>
<dbReference type="Gene3D" id="2.40.100.10">
    <property type="entry name" value="Cyclophilin-like"/>
    <property type="match status" value="2"/>
</dbReference>
<evidence type="ECO:0000259" key="9">
    <source>
        <dbReference type="PROSITE" id="PS50979"/>
    </source>
</evidence>
<dbReference type="PANTHER" id="PTHR18866">
    <property type="entry name" value="CARBOXYLASE:PYRUVATE/ACETYL-COA/PROPIONYL-COA CARBOXYLASE"/>
    <property type="match status" value="1"/>
</dbReference>
<evidence type="ECO:0000256" key="5">
    <source>
        <dbReference type="ARBA" id="ARBA00022840"/>
    </source>
</evidence>
<gene>
    <name evidence="10" type="ORF">AAF712_006142</name>
</gene>
<dbReference type="InterPro" id="IPR005479">
    <property type="entry name" value="CPAse_ATP-bd"/>
</dbReference>
<dbReference type="SUPFAM" id="SSF50891">
    <property type="entry name" value="Cyclophilin-like"/>
    <property type="match status" value="2"/>
</dbReference>
<dbReference type="Gene3D" id="3.30.470.20">
    <property type="entry name" value="ATP-grasp fold, B domain"/>
    <property type="match status" value="1"/>
</dbReference>
<dbReference type="InterPro" id="IPR016185">
    <property type="entry name" value="PreATP-grasp_dom_sf"/>
</dbReference>
<keyword evidence="3 7" id="KW-0547">Nucleotide-binding</keyword>
<dbReference type="Pfam" id="PF00289">
    <property type="entry name" value="Biotin_carb_N"/>
    <property type="match status" value="1"/>
</dbReference>
<dbReference type="PROSITE" id="PS50979">
    <property type="entry name" value="BC"/>
    <property type="match status" value="1"/>
</dbReference>
<evidence type="ECO:0000313" key="11">
    <source>
        <dbReference type="Proteomes" id="UP001437256"/>
    </source>
</evidence>
<feature type="domain" description="Biotin carboxylation" evidence="9">
    <location>
        <begin position="4"/>
        <end position="483"/>
    </location>
</feature>
<dbReference type="Gene3D" id="3.30.1360.40">
    <property type="match status" value="1"/>
</dbReference>
<comment type="cofactor">
    <cofactor evidence="1">
        <name>biotin</name>
        <dbReference type="ChEBI" id="CHEBI:57586"/>
    </cofactor>
</comment>
<dbReference type="InterPro" id="IPR005481">
    <property type="entry name" value="BC-like_N"/>
</dbReference>
<comment type="caution">
    <text evidence="10">The sequence shown here is derived from an EMBL/GenBank/DDBJ whole genome shotgun (WGS) entry which is preliminary data.</text>
</comment>
<dbReference type="InterPro" id="IPR005482">
    <property type="entry name" value="Biotin_COase_C"/>
</dbReference>
<dbReference type="SMART" id="SM00796">
    <property type="entry name" value="AHS1"/>
    <property type="match status" value="1"/>
</dbReference>
<dbReference type="SUPFAM" id="SSF56059">
    <property type="entry name" value="Glutathione synthetase ATP-binding domain-like"/>
    <property type="match status" value="1"/>
</dbReference>
<keyword evidence="6" id="KW-0092">Biotin</keyword>
<organism evidence="10 11">
    <name type="scientific">Marasmius tenuissimus</name>
    <dbReference type="NCBI Taxonomy" id="585030"/>
    <lineage>
        <taxon>Eukaryota</taxon>
        <taxon>Fungi</taxon>
        <taxon>Dikarya</taxon>
        <taxon>Basidiomycota</taxon>
        <taxon>Agaricomycotina</taxon>
        <taxon>Agaricomycetes</taxon>
        <taxon>Agaricomycetidae</taxon>
        <taxon>Agaricales</taxon>
        <taxon>Marasmiineae</taxon>
        <taxon>Marasmiaceae</taxon>
        <taxon>Marasmius</taxon>
    </lineage>
</organism>
<evidence type="ECO:0000256" key="2">
    <source>
        <dbReference type="ARBA" id="ARBA00022598"/>
    </source>
</evidence>
<keyword evidence="2" id="KW-0436">Ligase</keyword>
<name>A0ABR3A0B2_9AGAR</name>
<dbReference type="Pfam" id="PF02682">
    <property type="entry name" value="CT_C_D"/>
    <property type="match status" value="1"/>
</dbReference>
<dbReference type="InterPro" id="IPR003778">
    <property type="entry name" value="CT_A_B"/>
</dbReference>
<dbReference type="Pfam" id="PF02785">
    <property type="entry name" value="Biotin_carb_C"/>
    <property type="match status" value="1"/>
</dbReference>
<keyword evidence="4" id="KW-0378">Hydrolase</keyword>
<keyword evidence="5 7" id="KW-0067">ATP-binding</keyword>
<evidence type="ECO:0000256" key="6">
    <source>
        <dbReference type="ARBA" id="ARBA00023267"/>
    </source>
</evidence>
<evidence type="ECO:0000256" key="1">
    <source>
        <dbReference type="ARBA" id="ARBA00001953"/>
    </source>
</evidence>
<dbReference type="EMBL" id="JBBXMP010000032">
    <property type="protein sequence ID" value="KAL0066751.1"/>
    <property type="molecule type" value="Genomic_DNA"/>
</dbReference>
<dbReference type="PROSITE" id="PS00867">
    <property type="entry name" value="CPSASE_2"/>
    <property type="match status" value="1"/>
</dbReference>
<dbReference type="Pfam" id="PF02626">
    <property type="entry name" value="CT_A_B"/>
    <property type="match status" value="1"/>
</dbReference>
<dbReference type="SUPFAM" id="SSF52440">
    <property type="entry name" value="PreATP-grasp domain"/>
    <property type="match status" value="1"/>
</dbReference>
<dbReference type="CDD" id="cd06850">
    <property type="entry name" value="biotinyl_domain"/>
    <property type="match status" value="1"/>
</dbReference>
<reference evidence="10 11" key="1">
    <citation type="submission" date="2024-05" db="EMBL/GenBank/DDBJ databases">
        <title>A draft genome resource for the thread blight pathogen Marasmius tenuissimus strain MS-2.</title>
        <authorList>
            <person name="Yulfo-Soto G.E."/>
            <person name="Baruah I.K."/>
            <person name="Amoako-Attah I."/>
            <person name="Bukari Y."/>
            <person name="Meinhardt L.W."/>
            <person name="Bailey B.A."/>
            <person name="Cohen S.P."/>
        </authorList>
    </citation>
    <scope>NUCLEOTIDE SEQUENCE [LARGE SCALE GENOMIC DNA]</scope>
    <source>
        <strain evidence="10 11">MS-2</strain>
    </source>
</reference>
<dbReference type="Pfam" id="PF02786">
    <property type="entry name" value="CPSase_L_D2"/>
    <property type="match status" value="2"/>
</dbReference>
<dbReference type="SMART" id="SM00797">
    <property type="entry name" value="AHS2"/>
    <property type="match status" value="1"/>
</dbReference>
<dbReference type="InterPro" id="IPR029000">
    <property type="entry name" value="Cyclophilin-like_dom_sf"/>
</dbReference>
<protein>
    <recommendedName>
        <fullName evidence="12">Urea carboxylase</fullName>
    </recommendedName>
</protein>
<dbReference type="PANTHER" id="PTHR18866:SF128">
    <property type="entry name" value="UREA AMIDOLYASE"/>
    <property type="match status" value="1"/>
</dbReference>
<accession>A0ABR3A0B2</accession>
<dbReference type="InterPro" id="IPR011764">
    <property type="entry name" value="Biotin_carboxylation_dom"/>
</dbReference>
<dbReference type="SMART" id="SM00878">
    <property type="entry name" value="Biotin_carb_C"/>
    <property type="match status" value="1"/>
</dbReference>
<dbReference type="SUPFAM" id="SSF160467">
    <property type="entry name" value="PH0987 N-terminal domain-like"/>
    <property type="match status" value="1"/>
</dbReference>
<dbReference type="InterPro" id="IPR000089">
    <property type="entry name" value="Biotin_lipoyl"/>
</dbReference>
<keyword evidence="11" id="KW-1185">Reference proteome</keyword>
<dbReference type="InterPro" id="IPR011053">
    <property type="entry name" value="Single_hybrid_motif"/>
</dbReference>
<dbReference type="PROSITE" id="PS50975">
    <property type="entry name" value="ATP_GRASP"/>
    <property type="match status" value="1"/>
</dbReference>
<dbReference type="InterPro" id="IPR050856">
    <property type="entry name" value="Biotin_carboxylase_complex"/>
</dbReference>
<sequence length="1286" mass="140255">MSTVEHLLLVANRGEIAVRIIRTAKKIGIRTLSIYTPSDALAPHVSLADEAVALPVGNSSEFSAYRSTRDILSICEAHNVTLIHPGYGFISEDPDAAALFIENGVTWLGPTPEVIRMMGVKHEARGIAIQAGVPVVPGSGGVVRNEQDAVAVVAEKIGYPVILKATSGGGGMGMVICSSESELREKFEGTVDRAKALFGDGRVFIERYIAAARHIEIQIFGYGDGKVVHFGERECSIQRRHQKVIEESPSPFFADHVDLREKMSGAAVRLGQAINYSSAGILLPSPQRICSEAFGIATGTVEFIVDDTSGEFFFLEMNTRIQVEHPVTEAIRPGLDLVRSMIELGIAERDKTEVRRVEATVEAASSHAIEVRVYSENPSGNFKPCPGVLQLVDLKEDAGYDWLRVETWVSTGTSISPHFDPLISKLIVCGPTRDEAIARLCQVLNEVRIHGPPNNLEYLKAVVNTDVFRGGRGTTHFLDTFKFTPSSFTVVAPGLDASIQDYPGRTMGLGIPRSGAMDWMAFRIGNSLVGNPQTTEGLEVIIVPSVECELHFPVETVVAVTGKPVAVTVNGAEVSMWSTIVVPADGRLLLEDRGEGRGGLRCYVTFRGGFPSIPAYLGSKSTSMGLGGYQGRSLLPGDEIALASDTGKLPRVQPGWKLPPHAIPTYPSHWVVHVLPGPHGDELYITSEGIDDLYTAHWKVAASSNRMGIRLEGAKAILWARQDGGEGGSHPSNILDSGYAPGTVNINGDTPVILTVEGPDMGGYICAFTICEADWWKTGQFSPGDTIQFARVTWDQARSIRQRTEQFLETIVRCAGSSSLPVEISNPFGTLEDTGYDPKLRIIPQTQSKPQAVFRLAGDSCILVEVGEMTLDFVVRARIHAFEEEARRLGVKGIKRFCPCVRSTMVYFDPSCIASLRTLVDALADAYNATPDDYSQMVFPGRRITLPIVLDDGWNREAISKYMKTIRDKAVYLPSNVEYLARNNGLKDSEDALKKLISSDWLVIGVGFYLGLPFMVPIDPRCRLVGQKMNPSRTYTPRGAIGIAGVVAAIYPVESPGGYQLYGRTLPGWNTWCQGEDFGSDRPWLYESFDQVRFEVIDEDLYPALEREFDAGRYKFKIEDVNFSVKEYLNFVKPIQAQVDEFKKSQARAVVEVNQEEQTLLQEWVTLKEKANAASTTQKSTPSGTGKSFSTHGASYKMTQSVFVAGTSTITSPLSASIWKIKVAPGDEIQSANDVLIILEAMKTEIPVKAGAKNVGKRVVGFGSGDEERIREGGTVAAGEILILLS</sequence>
<proteinExistence type="predicted"/>
<evidence type="ECO:0000313" key="10">
    <source>
        <dbReference type="EMBL" id="KAL0066751.1"/>
    </source>
</evidence>
<dbReference type="SUPFAM" id="SSF51230">
    <property type="entry name" value="Single hybrid motif"/>
    <property type="match status" value="1"/>
</dbReference>
<feature type="domain" description="ATP-grasp" evidence="8">
    <location>
        <begin position="125"/>
        <end position="346"/>
    </location>
</feature>
<dbReference type="InterPro" id="IPR011761">
    <property type="entry name" value="ATP-grasp"/>
</dbReference>
<dbReference type="Gene3D" id="2.40.50.100">
    <property type="match status" value="1"/>
</dbReference>
<dbReference type="InterPro" id="IPR003833">
    <property type="entry name" value="CT_C_D"/>
</dbReference>
<dbReference type="PROSITE" id="PS00866">
    <property type="entry name" value="CPSASE_1"/>
    <property type="match status" value="1"/>
</dbReference>
<dbReference type="Pfam" id="PF00364">
    <property type="entry name" value="Biotin_lipoyl"/>
    <property type="match status" value="1"/>
</dbReference>